<dbReference type="Gene3D" id="3.30.70.3580">
    <property type="entry name" value="Antirestriction protein"/>
    <property type="match status" value="1"/>
</dbReference>
<dbReference type="EMBL" id="PKQI01000003">
    <property type="protein sequence ID" value="NNV22862.1"/>
    <property type="molecule type" value="Genomic_DNA"/>
</dbReference>
<dbReference type="Pfam" id="PF03230">
    <property type="entry name" value="Antirestrict"/>
    <property type="match status" value="1"/>
</dbReference>
<proteinExistence type="inferred from homology"/>
<sequence length="140" mass="15930">MSLSDTAVRLATLVPERRRQTFLPTMFGTRHLIIAENTLYNLMGWLSPQDYGGGLWDFYEQEGMPLYLVPTSRPRYRIVCETNGYEGEVPAEAAGIIATLFTFSHLSFKYQSDLLVEGYDRLYAYAADHSEASEIFQAID</sequence>
<gene>
    <name evidence="2" type="ORF">EHE22_20850</name>
</gene>
<organism evidence="2 3">
    <name type="scientific">Brucella pseudogrignonensis</name>
    <dbReference type="NCBI Taxonomy" id="419475"/>
    <lineage>
        <taxon>Bacteria</taxon>
        <taxon>Pseudomonadati</taxon>
        <taxon>Pseudomonadota</taxon>
        <taxon>Alphaproteobacteria</taxon>
        <taxon>Hyphomicrobiales</taxon>
        <taxon>Brucellaceae</taxon>
        <taxon>Brucella/Ochrobactrum group</taxon>
        <taxon>Brucella</taxon>
    </lineage>
</organism>
<comment type="similarity">
    <text evidence="1">Belongs to the antirestriction protein family.</text>
</comment>
<dbReference type="AlphaFoldDB" id="A0A7Y3TBU2"/>
<dbReference type="InterPro" id="IPR004914">
    <property type="entry name" value="Antirestrict"/>
</dbReference>
<comment type="caution">
    <text evidence="2">The sequence shown here is derived from an EMBL/GenBank/DDBJ whole genome shotgun (WGS) entry which is preliminary data.</text>
</comment>
<protein>
    <submittedName>
        <fullName evidence="2">Antirestriction protein</fullName>
    </submittedName>
</protein>
<dbReference type="InterPro" id="IPR042297">
    <property type="entry name" value="Antirestriction_sf"/>
</dbReference>
<evidence type="ECO:0000256" key="1">
    <source>
        <dbReference type="ARBA" id="ARBA00008618"/>
    </source>
</evidence>
<dbReference type="RefSeq" id="WP_062425013.1">
    <property type="nucleotide sequence ID" value="NZ_PKQI01000003.1"/>
</dbReference>
<reference evidence="2 3" key="1">
    <citation type="submission" date="2018-11" db="EMBL/GenBank/DDBJ databases">
        <title>Genome sequencing and analysis.</title>
        <authorList>
            <person name="Huang Y.-T."/>
        </authorList>
    </citation>
    <scope>NUCLEOTIDE SEQUENCE [LARGE SCALE GENOMIC DNA]</scope>
    <source>
        <strain evidence="2 3">SHIN</strain>
    </source>
</reference>
<evidence type="ECO:0000313" key="3">
    <source>
        <dbReference type="Proteomes" id="UP000526233"/>
    </source>
</evidence>
<dbReference type="Proteomes" id="UP000526233">
    <property type="component" value="Unassembled WGS sequence"/>
</dbReference>
<evidence type="ECO:0000313" key="2">
    <source>
        <dbReference type="EMBL" id="NNV22862.1"/>
    </source>
</evidence>
<name>A0A7Y3TBU2_9HYPH</name>
<accession>A0A7Y3TBU2</accession>